<proteinExistence type="inferred from homology"/>
<dbReference type="PANTHER" id="PTHR18884">
    <property type="entry name" value="SEPTIN"/>
    <property type="match status" value="1"/>
</dbReference>
<dbReference type="Pfam" id="PF00735">
    <property type="entry name" value="Septin"/>
    <property type="match status" value="1"/>
</dbReference>
<dbReference type="GO" id="GO:0005525">
    <property type="term" value="F:GTP binding"/>
    <property type="evidence" value="ECO:0007669"/>
    <property type="project" value="UniProtKB-KW"/>
</dbReference>
<dbReference type="GO" id="GO:0032156">
    <property type="term" value="C:septin cytoskeleton"/>
    <property type="evidence" value="ECO:0007669"/>
    <property type="project" value="UniProtKB-ARBA"/>
</dbReference>
<evidence type="ECO:0000256" key="1">
    <source>
        <dbReference type="ARBA" id="ARBA00022741"/>
    </source>
</evidence>
<dbReference type="FunCoup" id="A0A0B2UN30">
    <property type="interactions" value="29"/>
</dbReference>
<keyword evidence="1 3" id="KW-0547">Nucleotide-binding</keyword>
<dbReference type="VEuPathDB" id="MicrosporidiaDB:M896_011310"/>
<dbReference type="InterPro" id="IPR027417">
    <property type="entry name" value="P-loop_NTPase"/>
</dbReference>
<organism evidence="5 6">
    <name type="scientific">Ordospora colligata OC4</name>
    <dbReference type="NCBI Taxonomy" id="1354746"/>
    <lineage>
        <taxon>Eukaryota</taxon>
        <taxon>Fungi</taxon>
        <taxon>Fungi incertae sedis</taxon>
        <taxon>Microsporidia</taxon>
        <taxon>Ordosporidae</taxon>
        <taxon>Ordospora</taxon>
    </lineage>
</organism>
<dbReference type="GO" id="GO:0005938">
    <property type="term" value="C:cell cortex"/>
    <property type="evidence" value="ECO:0007669"/>
    <property type="project" value="UniProtKB-ARBA"/>
</dbReference>
<gene>
    <name evidence="5" type="ORF">M896_011310</name>
</gene>
<dbReference type="AlphaFoldDB" id="A0A0B2UN30"/>
<dbReference type="SUPFAM" id="SSF52540">
    <property type="entry name" value="P-loop containing nucleoside triphosphate hydrolases"/>
    <property type="match status" value="1"/>
</dbReference>
<keyword evidence="6" id="KW-1185">Reference proteome</keyword>
<dbReference type="InterPro" id="IPR016491">
    <property type="entry name" value="Septin"/>
</dbReference>
<name>A0A0B2UN30_9MICR</name>
<comment type="similarity">
    <text evidence="3">Belongs to the TRAFAC class TrmE-Era-EngA-EngB-Septin-like GTPase superfamily. Septin GTPase family.</text>
</comment>
<dbReference type="InterPro" id="IPR030379">
    <property type="entry name" value="G_SEPTIN_dom"/>
</dbReference>
<dbReference type="PROSITE" id="PS51719">
    <property type="entry name" value="G_SEPTIN"/>
    <property type="match status" value="1"/>
</dbReference>
<evidence type="ECO:0000256" key="3">
    <source>
        <dbReference type="RuleBase" id="RU004560"/>
    </source>
</evidence>
<dbReference type="Proteomes" id="UP000031056">
    <property type="component" value="Unassembled WGS sequence"/>
</dbReference>
<reference evidence="5 6" key="1">
    <citation type="journal article" date="2014" name="MBio">
        <title>The Ordospora colligata genome; evolution of extreme reduction in microsporidia and host-to-parasite horizontal gene transfer.</title>
        <authorList>
            <person name="Pombert J.-F."/>
            <person name="Haag K.L."/>
            <person name="Beidas S."/>
            <person name="Ebert D."/>
            <person name="Keeling P.J."/>
        </authorList>
    </citation>
    <scope>NUCLEOTIDE SEQUENCE [LARGE SCALE GENOMIC DNA]</scope>
    <source>
        <strain evidence="5 6">OC4</strain>
    </source>
</reference>
<sequence length="362" mass="41021">MGPKGIGVSNLPNVKYRNFCKAGIDFNIMTAGSCGLGKTSFINQMLGASILPSDPFVDSSSAICTSDALPAYQAPENGKCLHKNSILNIQVSKFFVMENGFQTRVTVTEVDGIGDSVNNHGCWEPVADLLQENFKDFMYQERRSVRSLIKDKRIHLCLYFLEPNPTHVRMADICTMKEISKMCNLVPVIAKSDLLNDAERAECHAIISGILSSEGIDTFCLDSKHDDNQKSQCPYFVISGNMGFEDGHNHKREYPWGIMDLDKTAWNDFYFLVNSLISKNLINLVRATEAFYDDYRAREIGKAVTSESEALEQDDIKLTKEIQKKIKEDERIIMELRSRLMEKKSTYEAKLLQMHINRIDKK</sequence>
<feature type="domain" description="Septin-type G" evidence="4">
    <location>
        <begin position="22"/>
        <end position="302"/>
    </location>
</feature>
<keyword evidence="2 3" id="KW-0342">GTP-binding</keyword>
<dbReference type="PIRSF" id="PIRSF006698">
    <property type="entry name" value="Septin"/>
    <property type="match status" value="1"/>
</dbReference>
<dbReference type="OrthoDB" id="416553at2759"/>
<accession>A0A0B2UN30</accession>
<evidence type="ECO:0000313" key="5">
    <source>
        <dbReference type="EMBL" id="KHN70477.1"/>
    </source>
</evidence>
<dbReference type="RefSeq" id="XP_014564519.1">
    <property type="nucleotide sequence ID" value="XM_014709033.1"/>
</dbReference>
<evidence type="ECO:0000256" key="2">
    <source>
        <dbReference type="ARBA" id="ARBA00023134"/>
    </source>
</evidence>
<evidence type="ECO:0000313" key="6">
    <source>
        <dbReference type="Proteomes" id="UP000031056"/>
    </source>
</evidence>
<comment type="caution">
    <text evidence="5">The sequence shown here is derived from an EMBL/GenBank/DDBJ whole genome shotgun (WGS) entry which is preliminary data.</text>
</comment>
<evidence type="ECO:0000259" key="4">
    <source>
        <dbReference type="PROSITE" id="PS51719"/>
    </source>
</evidence>
<dbReference type="STRING" id="1354746.A0A0B2UN30"/>
<protein>
    <submittedName>
        <fullName evidence="5">Septin</fullName>
    </submittedName>
</protein>
<dbReference type="InParanoid" id="A0A0B2UN30"/>
<dbReference type="GeneID" id="26260974"/>
<dbReference type="EMBL" id="JOKQ01000001">
    <property type="protein sequence ID" value="KHN70477.1"/>
    <property type="molecule type" value="Genomic_DNA"/>
</dbReference>
<dbReference type="Gene3D" id="3.40.50.300">
    <property type="entry name" value="P-loop containing nucleotide triphosphate hydrolases"/>
    <property type="match status" value="1"/>
</dbReference>
<dbReference type="HOGENOM" id="CLU_017718_8_0_1"/>